<evidence type="ECO:0000259" key="2">
    <source>
        <dbReference type="Pfam" id="PF04892"/>
    </source>
</evidence>
<dbReference type="RefSeq" id="WP_036188028.1">
    <property type="nucleotide sequence ID" value="NZ_AVDA01000017.1"/>
</dbReference>
<dbReference type="eggNOG" id="COG5652">
    <property type="taxonomic scope" value="Bacteria"/>
</dbReference>
<evidence type="ECO:0000313" key="4">
    <source>
        <dbReference type="Proteomes" id="UP000030416"/>
    </source>
</evidence>
<protein>
    <recommendedName>
        <fullName evidence="2">VanZ-like domain-containing protein</fullName>
    </recommendedName>
</protein>
<comment type="caution">
    <text evidence="3">The sequence shown here is derived from an EMBL/GenBank/DDBJ whole genome shotgun (WGS) entry which is preliminary data.</text>
</comment>
<dbReference type="Proteomes" id="UP000030416">
    <property type="component" value="Unassembled WGS sequence"/>
</dbReference>
<dbReference type="AlphaFoldDB" id="A0A0A3HYV9"/>
<dbReference type="PIRSF" id="PIRSF019083">
    <property type="entry name" value="UCP019083_VanZ"/>
    <property type="match status" value="1"/>
</dbReference>
<evidence type="ECO:0000313" key="3">
    <source>
        <dbReference type="EMBL" id="KGR77644.1"/>
    </source>
</evidence>
<gene>
    <name evidence="3" type="ORF">CD29_14470</name>
</gene>
<dbReference type="OrthoDB" id="291892at2"/>
<feature type="transmembrane region" description="Helical" evidence="1">
    <location>
        <begin position="124"/>
        <end position="144"/>
    </location>
</feature>
<feature type="transmembrane region" description="Helical" evidence="1">
    <location>
        <begin position="64"/>
        <end position="81"/>
    </location>
</feature>
<evidence type="ECO:0000256" key="1">
    <source>
        <dbReference type="SAM" id="Phobius"/>
    </source>
</evidence>
<accession>A0A0A3HYV9</accession>
<sequence length="153" mass="16969">MKKKIAIIVVVFWMIVIFCLSHQPANASNELSKWIAHILAQNVDLVTSREDFNLTSFNSLIRNYAHFLLYFVLGIIVVTTLKKMGVTGVKGILLSLLICVVFAITDEWHQLYVPGRGTELKDVLTDSAGAITGITVTVGIAWLVRNIRVASVK</sequence>
<dbReference type="EMBL" id="JPVN01000017">
    <property type="protein sequence ID" value="KGR77644.1"/>
    <property type="molecule type" value="Genomic_DNA"/>
</dbReference>
<dbReference type="NCBIfam" id="NF037970">
    <property type="entry name" value="vanZ_1"/>
    <property type="match status" value="1"/>
</dbReference>
<feature type="domain" description="VanZ-like" evidence="2">
    <location>
        <begin position="7"/>
        <end position="137"/>
    </location>
</feature>
<reference evidence="3 4" key="1">
    <citation type="submission" date="2014-02" db="EMBL/GenBank/DDBJ databases">
        <title>Draft genome sequence of Lysinibacillus manganicus DSM 26584T.</title>
        <authorList>
            <person name="Zhang F."/>
            <person name="Wang G."/>
            <person name="Zhang L."/>
        </authorList>
    </citation>
    <scope>NUCLEOTIDE SEQUENCE [LARGE SCALE GENOMIC DNA]</scope>
    <source>
        <strain evidence="3 4">DSM 26584</strain>
    </source>
</reference>
<dbReference type="STRING" id="1384049.CD29_14470"/>
<organism evidence="3 4">
    <name type="scientific">Ureibacillus manganicus DSM 26584</name>
    <dbReference type="NCBI Taxonomy" id="1384049"/>
    <lineage>
        <taxon>Bacteria</taxon>
        <taxon>Bacillati</taxon>
        <taxon>Bacillota</taxon>
        <taxon>Bacilli</taxon>
        <taxon>Bacillales</taxon>
        <taxon>Caryophanaceae</taxon>
        <taxon>Ureibacillus</taxon>
    </lineage>
</organism>
<dbReference type="Pfam" id="PF04892">
    <property type="entry name" value="VanZ"/>
    <property type="match status" value="1"/>
</dbReference>
<dbReference type="InterPro" id="IPR016747">
    <property type="entry name" value="Phosphotransbutyrylase"/>
</dbReference>
<keyword evidence="4" id="KW-1185">Reference proteome</keyword>
<name>A0A0A3HYV9_9BACL</name>
<keyword evidence="1" id="KW-0472">Membrane</keyword>
<dbReference type="InterPro" id="IPR006976">
    <property type="entry name" value="VanZ-like"/>
</dbReference>
<feature type="transmembrane region" description="Helical" evidence="1">
    <location>
        <begin position="88"/>
        <end position="104"/>
    </location>
</feature>
<keyword evidence="1" id="KW-1133">Transmembrane helix</keyword>
<proteinExistence type="predicted"/>
<keyword evidence="1" id="KW-0812">Transmembrane</keyword>